<dbReference type="GO" id="GO:0005975">
    <property type="term" value="P:carbohydrate metabolic process"/>
    <property type="evidence" value="ECO:0007669"/>
    <property type="project" value="InterPro"/>
</dbReference>
<dbReference type="SUPFAM" id="SSF48208">
    <property type="entry name" value="Six-hairpin glycosidases"/>
    <property type="match status" value="1"/>
</dbReference>
<name>A0A7D4PZU1_9SPHI</name>
<feature type="chain" id="PRO_5028992712" evidence="2">
    <location>
        <begin position="21"/>
        <end position="368"/>
    </location>
</feature>
<keyword evidence="1 3" id="KW-0378">Hydrolase</keyword>
<dbReference type="KEGG" id="mmab:HQ865_05375"/>
<organism evidence="3 4">
    <name type="scientific">Mucilaginibacter mali</name>
    <dbReference type="NCBI Taxonomy" id="2740462"/>
    <lineage>
        <taxon>Bacteria</taxon>
        <taxon>Pseudomonadati</taxon>
        <taxon>Bacteroidota</taxon>
        <taxon>Sphingobacteriia</taxon>
        <taxon>Sphingobacteriales</taxon>
        <taxon>Sphingobacteriaceae</taxon>
        <taxon>Mucilaginibacter</taxon>
    </lineage>
</organism>
<keyword evidence="2" id="KW-0732">Signal</keyword>
<protein>
    <submittedName>
        <fullName evidence="3">Glycoside hydrolase family 88 protein</fullName>
    </submittedName>
</protein>
<dbReference type="PANTHER" id="PTHR33886:SF8">
    <property type="entry name" value="UNSATURATED RHAMNOGALACTURONAN HYDROLASE (EUROFUNG)"/>
    <property type="match status" value="1"/>
</dbReference>
<dbReference type="RefSeq" id="WP_173413901.1">
    <property type="nucleotide sequence ID" value="NZ_CP054139.1"/>
</dbReference>
<keyword evidence="4" id="KW-1185">Reference proteome</keyword>
<dbReference type="Pfam" id="PF07470">
    <property type="entry name" value="Glyco_hydro_88"/>
    <property type="match status" value="1"/>
</dbReference>
<dbReference type="GO" id="GO:0016787">
    <property type="term" value="F:hydrolase activity"/>
    <property type="evidence" value="ECO:0007669"/>
    <property type="project" value="UniProtKB-KW"/>
</dbReference>
<evidence type="ECO:0000256" key="1">
    <source>
        <dbReference type="ARBA" id="ARBA00022801"/>
    </source>
</evidence>
<dbReference type="Gene3D" id="1.50.10.10">
    <property type="match status" value="1"/>
</dbReference>
<dbReference type="InterPro" id="IPR008928">
    <property type="entry name" value="6-hairpin_glycosidase_sf"/>
</dbReference>
<sequence>MIKKILIIGLFAGLINAASAQQKAMLRLDSIRRAMDKVVIWQIGEFAQGHVKSSEIGWENGALYTGIIALKKLNNVPAYDRFLYNIGEKHNWDTGPYRLFADDYCVAQMYTAMYLEHHQPKMIAKWTKLADTIVRRRFNDSLAISAEITHKEWAWCDALYMGPVGLALLTKATGNPQYLNKADSLWWKTSAYLYDKQEHLYYRDNRFFTQREKNGQKIFWSRGNGWVIAGLAHMLELMPRDFKNRKLYQQQFKEIAARIAALQQPDGSWHASLLDPVTFNEKETSGTAFYCYAFAWGINHGLLSKKQYLPLVNKAWAALITSVHPDGKLGYVQNVGSGPIAANYNSTNTYGVGAFLLAGTEVYQLYKK</sequence>
<feature type="signal peptide" evidence="2">
    <location>
        <begin position="1"/>
        <end position="20"/>
    </location>
</feature>
<proteinExistence type="predicted"/>
<accession>A0A7D4PZU1</accession>
<dbReference type="InterPro" id="IPR012341">
    <property type="entry name" value="6hp_glycosidase-like_sf"/>
</dbReference>
<dbReference type="AlphaFoldDB" id="A0A7D4PZU1"/>
<reference evidence="3 4" key="1">
    <citation type="submission" date="2020-05" db="EMBL/GenBank/DDBJ databases">
        <title>Mucilaginibacter mali sp. nov.</title>
        <authorList>
            <person name="Kim H.S."/>
            <person name="Lee K.C."/>
            <person name="Suh M.K."/>
            <person name="Kim J.-S."/>
            <person name="Han K.-I."/>
            <person name="Eom M.K."/>
            <person name="Shin Y.K."/>
            <person name="Lee J.-S."/>
        </authorList>
    </citation>
    <scope>NUCLEOTIDE SEQUENCE [LARGE SCALE GENOMIC DNA]</scope>
    <source>
        <strain evidence="3 4">G2-14</strain>
    </source>
</reference>
<gene>
    <name evidence="3" type="ORF">HQ865_05375</name>
</gene>
<dbReference type="PANTHER" id="PTHR33886">
    <property type="entry name" value="UNSATURATED RHAMNOGALACTURONAN HYDROLASE (EUROFUNG)"/>
    <property type="match status" value="1"/>
</dbReference>
<dbReference type="InterPro" id="IPR010905">
    <property type="entry name" value="Glyco_hydro_88"/>
</dbReference>
<dbReference type="InterPro" id="IPR052043">
    <property type="entry name" value="PolySaccharide_Degr_Enz"/>
</dbReference>
<evidence type="ECO:0000256" key="2">
    <source>
        <dbReference type="SAM" id="SignalP"/>
    </source>
</evidence>
<dbReference type="Proteomes" id="UP000505355">
    <property type="component" value="Chromosome"/>
</dbReference>
<evidence type="ECO:0000313" key="4">
    <source>
        <dbReference type="Proteomes" id="UP000505355"/>
    </source>
</evidence>
<dbReference type="EMBL" id="CP054139">
    <property type="protein sequence ID" value="QKJ29206.1"/>
    <property type="molecule type" value="Genomic_DNA"/>
</dbReference>
<evidence type="ECO:0000313" key="3">
    <source>
        <dbReference type="EMBL" id="QKJ29206.1"/>
    </source>
</evidence>